<comment type="caution">
    <text evidence="1">The sequence shown here is derived from an EMBL/GenBank/DDBJ whole genome shotgun (WGS) entry which is preliminary data.</text>
</comment>
<proteinExistence type="predicted"/>
<name>A0ACC1DCA1_9NEOP</name>
<gene>
    <name evidence="1" type="ORF">K1T71_003596</name>
</gene>
<sequence length="81" mass="8460">MVYGLQFAVVGEIVVSNEALPQVGLDETDGFGDPVPIDSVECGGVRRGAGARGAETIWRLIGGHRASRACPPRAPPLSPVY</sequence>
<accession>A0ACC1DCA1</accession>
<protein>
    <submittedName>
        <fullName evidence="1">Uncharacterized protein</fullName>
    </submittedName>
</protein>
<keyword evidence="2" id="KW-1185">Reference proteome</keyword>
<evidence type="ECO:0000313" key="2">
    <source>
        <dbReference type="Proteomes" id="UP000824533"/>
    </source>
</evidence>
<dbReference type="Proteomes" id="UP000824533">
    <property type="component" value="Linkage Group LG05"/>
</dbReference>
<dbReference type="EMBL" id="CM034391">
    <property type="protein sequence ID" value="KAJ0181511.1"/>
    <property type="molecule type" value="Genomic_DNA"/>
</dbReference>
<evidence type="ECO:0000313" key="1">
    <source>
        <dbReference type="EMBL" id="KAJ0181511.1"/>
    </source>
</evidence>
<organism evidence="1 2">
    <name type="scientific">Dendrolimus kikuchii</name>
    <dbReference type="NCBI Taxonomy" id="765133"/>
    <lineage>
        <taxon>Eukaryota</taxon>
        <taxon>Metazoa</taxon>
        <taxon>Ecdysozoa</taxon>
        <taxon>Arthropoda</taxon>
        <taxon>Hexapoda</taxon>
        <taxon>Insecta</taxon>
        <taxon>Pterygota</taxon>
        <taxon>Neoptera</taxon>
        <taxon>Endopterygota</taxon>
        <taxon>Lepidoptera</taxon>
        <taxon>Glossata</taxon>
        <taxon>Ditrysia</taxon>
        <taxon>Bombycoidea</taxon>
        <taxon>Lasiocampidae</taxon>
        <taxon>Dendrolimus</taxon>
    </lineage>
</organism>
<reference evidence="1 2" key="1">
    <citation type="journal article" date="2021" name="Front. Genet.">
        <title>Chromosome-Level Genome Assembly Reveals Significant Gene Expansion in the Toll and IMD Signaling Pathways of Dendrolimus kikuchii.</title>
        <authorList>
            <person name="Zhou J."/>
            <person name="Wu P."/>
            <person name="Xiong Z."/>
            <person name="Liu N."/>
            <person name="Zhao N."/>
            <person name="Ji M."/>
            <person name="Qiu Y."/>
            <person name="Yang B."/>
        </authorList>
    </citation>
    <scope>NUCLEOTIDE SEQUENCE [LARGE SCALE GENOMIC DNA]</scope>
    <source>
        <strain evidence="1">Ann1</strain>
    </source>
</reference>